<dbReference type="NCBIfam" id="TIGR01640">
    <property type="entry name" value="F_box_assoc_1"/>
    <property type="match status" value="1"/>
</dbReference>
<dbReference type="PANTHER" id="PTHR31111">
    <property type="entry name" value="BNAA05G37150D PROTEIN-RELATED"/>
    <property type="match status" value="1"/>
</dbReference>
<evidence type="ECO:0000259" key="1">
    <source>
        <dbReference type="Pfam" id="PF08268"/>
    </source>
</evidence>
<reference evidence="2" key="2">
    <citation type="submission" date="2020-06" db="EMBL/GenBank/DDBJ databases">
        <title>Helianthus annuus Genome sequencing and assembly Release 2.</title>
        <authorList>
            <person name="Gouzy J."/>
            <person name="Langlade N."/>
            <person name="Munos S."/>
        </authorList>
    </citation>
    <scope>NUCLEOTIDE SEQUENCE</scope>
    <source>
        <tissue evidence="2">Leaves</tissue>
    </source>
</reference>
<organism evidence="2 3">
    <name type="scientific">Helianthus annuus</name>
    <name type="common">Common sunflower</name>
    <dbReference type="NCBI Taxonomy" id="4232"/>
    <lineage>
        <taxon>Eukaryota</taxon>
        <taxon>Viridiplantae</taxon>
        <taxon>Streptophyta</taxon>
        <taxon>Embryophyta</taxon>
        <taxon>Tracheophyta</taxon>
        <taxon>Spermatophyta</taxon>
        <taxon>Magnoliopsida</taxon>
        <taxon>eudicotyledons</taxon>
        <taxon>Gunneridae</taxon>
        <taxon>Pentapetalae</taxon>
        <taxon>asterids</taxon>
        <taxon>campanulids</taxon>
        <taxon>Asterales</taxon>
        <taxon>Asteraceae</taxon>
        <taxon>Asteroideae</taxon>
        <taxon>Heliantheae alliance</taxon>
        <taxon>Heliantheae</taxon>
        <taxon>Helianthus</taxon>
    </lineage>
</organism>
<keyword evidence="3" id="KW-1185">Reference proteome</keyword>
<evidence type="ECO:0000313" key="3">
    <source>
        <dbReference type="Proteomes" id="UP000215914"/>
    </source>
</evidence>
<dbReference type="InterPro" id="IPR013187">
    <property type="entry name" value="F-box-assoc_dom_typ3"/>
</dbReference>
<proteinExistence type="predicted"/>
<dbReference type="Pfam" id="PF08268">
    <property type="entry name" value="FBA_3"/>
    <property type="match status" value="1"/>
</dbReference>
<dbReference type="PANTHER" id="PTHR31111:SF136">
    <property type="entry name" value="F-BOX ASSOCIATED DOMAIN-CONTAINING PROTEIN"/>
    <property type="match status" value="1"/>
</dbReference>
<feature type="domain" description="F-box associated beta-propeller type 3" evidence="1">
    <location>
        <begin position="8"/>
        <end position="197"/>
    </location>
</feature>
<protein>
    <submittedName>
        <fullName evidence="2">F-box associated interaction domain-containing protein</fullName>
    </submittedName>
</protein>
<sequence>MPSSFFFESGLGFDDSTNTFKMVCVTKREQVMVHILGTDSWRKIPKVPSYPVYGVGVFANGCLHWLAYYNKGNELPLIIGFDVKTEEFGLIQPPRKILRHVNHGFCDPDLANLHGQLGFVYTMRYSVEVWVLKERGWVMYCEFKLKPPLDGGVVKVLGFWNKSGDILVTHHLKVKRWFVYNLKSDSLYEVSVIGCEKGCAKDFIMYQNNLFSTRYSIKNPRNFGLIEFNGSKGSTGCGSREELVQG</sequence>
<gene>
    <name evidence="2" type="ORF">HanXRQr2_Chr13g0608951</name>
</gene>
<accession>A0A9K3ELE4</accession>
<dbReference type="AlphaFoldDB" id="A0A9K3ELE4"/>
<dbReference type="Gramene" id="mRNA:HanXRQr2_Chr13g0608951">
    <property type="protein sequence ID" value="CDS:HanXRQr2_Chr13g0608951.1"/>
    <property type="gene ID" value="HanXRQr2_Chr13g0608951"/>
</dbReference>
<reference evidence="2" key="1">
    <citation type="journal article" date="2017" name="Nature">
        <title>The sunflower genome provides insights into oil metabolism, flowering and Asterid evolution.</title>
        <authorList>
            <person name="Badouin H."/>
            <person name="Gouzy J."/>
            <person name="Grassa C.J."/>
            <person name="Murat F."/>
            <person name="Staton S.E."/>
            <person name="Cottret L."/>
            <person name="Lelandais-Briere C."/>
            <person name="Owens G.L."/>
            <person name="Carrere S."/>
            <person name="Mayjonade B."/>
            <person name="Legrand L."/>
            <person name="Gill N."/>
            <person name="Kane N.C."/>
            <person name="Bowers J.E."/>
            <person name="Hubner S."/>
            <person name="Bellec A."/>
            <person name="Berard A."/>
            <person name="Berges H."/>
            <person name="Blanchet N."/>
            <person name="Boniface M.C."/>
            <person name="Brunel D."/>
            <person name="Catrice O."/>
            <person name="Chaidir N."/>
            <person name="Claudel C."/>
            <person name="Donnadieu C."/>
            <person name="Faraut T."/>
            <person name="Fievet G."/>
            <person name="Helmstetter N."/>
            <person name="King M."/>
            <person name="Knapp S.J."/>
            <person name="Lai Z."/>
            <person name="Le Paslier M.C."/>
            <person name="Lippi Y."/>
            <person name="Lorenzon L."/>
            <person name="Mandel J.R."/>
            <person name="Marage G."/>
            <person name="Marchand G."/>
            <person name="Marquand E."/>
            <person name="Bret-Mestries E."/>
            <person name="Morien E."/>
            <person name="Nambeesan S."/>
            <person name="Nguyen T."/>
            <person name="Pegot-Espagnet P."/>
            <person name="Pouilly N."/>
            <person name="Raftis F."/>
            <person name="Sallet E."/>
            <person name="Schiex T."/>
            <person name="Thomas J."/>
            <person name="Vandecasteele C."/>
            <person name="Vares D."/>
            <person name="Vear F."/>
            <person name="Vautrin S."/>
            <person name="Crespi M."/>
            <person name="Mangin B."/>
            <person name="Burke J.M."/>
            <person name="Salse J."/>
            <person name="Munos S."/>
            <person name="Vincourt P."/>
            <person name="Rieseberg L.H."/>
            <person name="Langlade N.B."/>
        </authorList>
    </citation>
    <scope>NUCLEOTIDE SEQUENCE</scope>
    <source>
        <tissue evidence="2">Leaves</tissue>
    </source>
</reference>
<dbReference type="Proteomes" id="UP000215914">
    <property type="component" value="Unassembled WGS sequence"/>
</dbReference>
<name>A0A9K3ELE4_HELAN</name>
<dbReference type="EMBL" id="MNCJ02000328">
    <property type="protein sequence ID" value="KAF5775163.1"/>
    <property type="molecule type" value="Genomic_DNA"/>
</dbReference>
<dbReference type="InterPro" id="IPR017451">
    <property type="entry name" value="F-box-assoc_interact_dom"/>
</dbReference>
<evidence type="ECO:0000313" key="2">
    <source>
        <dbReference type="EMBL" id="KAF5775163.1"/>
    </source>
</evidence>
<comment type="caution">
    <text evidence="2">The sequence shown here is derived from an EMBL/GenBank/DDBJ whole genome shotgun (WGS) entry which is preliminary data.</text>
</comment>